<name>A0A1Q4I2L5_9MYCO</name>
<evidence type="ECO:0000313" key="2">
    <source>
        <dbReference type="EMBL" id="OJZ76224.1"/>
    </source>
</evidence>
<feature type="transmembrane region" description="Helical" evidence="1">
    <location>
        <begin position="33"/>
        <end position="55"/>
    </location>
</feature>
<evidence type="ECO:0000313" key="3">
    <source>
        <dbReference type="Proteomes" id="UP000186438"/>
    </source>
</evidence>
<keyword evidence="1" id="KW-0472">Membrane</keyword>
<evidence type="ECO:0000256" key="1">
    <source>
        <dbReference type="SAM" id="Phobius"/>
    </source>
</evidence>
<dbReference type="OrthoDB" id="4380755at2"/>
<dbReference type="RefSeq" id="WP_073870668.1">
    <property type="nucleotide sequence ID" value="NZ_MPNT01000001.1"/>
</dbReference>
<keyword evidence="1" id="KW-1133">Transmembrane helix</keyword>
<keyword evidence="3" id="KW-1185">Reference proteome</keyword>
<dbReference type="EMBL" id="MPNT01000001">
    <property type="protein sequence ID" value="OJZ76224.1"/>
    <property type="molecule type" value="Genomic_DNA"/>
</dbReference>
<gene>
    <name evidence="2" type="ORF">BRW65_02035</name>
</gene>
<reference evidence="2 3" key="1">
    <citation type="submission" date="2016-11" db="EMBL/GenBank/DDBJ databases">
        <title>Genome sequences of unsequenced Mycobacteria.</title>
        <authorList>
            <person name="Greninger A.L."/>
            <person name="Fang F."/>
            <person name="Jerome K.R."/>
        </authorList>
    </citation>
    <scope>NUCLEOTIDE SEQUENCE [LARGE SCALE GENOMIC DNA]</scope>
    <source>
        <strain evidence="2 3">M11</strain>
    </source>
</reference>
<comment type="caution">
    <text evidence="2">The sequence shown here is derived from an EMBL/GenBank/DDBJ whole genome shotgun (WGS) entry which is preliminary data.</text>
</comment>
<accession>A0A1Q4I2L5</accession>
<dbReference type="STRING" id="53378.BRW65_02035"/>
<sequence>MTDWYKERFEGLDPRSDRYASTGVGPRTSRKRLILALAAAATLLAVLAVAVIVTVSRGREDAGRSAGDAVKRYLEALARGDAATALSYGIDQPATKEFLAAATLNTQVAHWPIRHIQIMHDNSSEPGTALSMAHVHAVASFGDQTSDAVLNVRMDHNHWKLPAAAIKFFPGFGASMGNAAAKTITLFGRPIGDATVYVFPGWIDIGTVNPYVSVTVPPLLLDQLTMAAPYWVYPTFALADRGRDAVSAQLAVAMGSCQESSLLAPPGCPVRVDSYGMAEGTAVWGTADLSAIRLDRFDPYHLTQAFSGQVRVPVTVKTPDGVTRQEDVTEFLSGSADLATTPPQLTFH</sequence>
<organism evidence="2 3">
    <name type="scientific">Mycobacterium paraffinicum</name>
    <dbReference type="NCBI Taxonomy" id="53378"/>
    <lineage>
        <taxon>Bacteria</taxon>
        <taxon>Bacillati</taxon>
        <taxon>Actinomycetota</taxon>
        <taxon>Actinomycetes</taxon>
        <taxon>Mycobacteriales</taxon>
        <taxon>Mycobacteriaceae</taxon>
        <taxon>Mycobacterium</taxon>
    </lineage>
</organism>
<protein>
    <submittedName>
        <fullName evidence="2">Uncharacterized protein</fullName>
    </submittedName>
</protein>
<keyword evidence="1" id="KW-0812">Transmembrane</keyword>
<dbReference type="Proteomes" id="UP000186438">
    <property type="component" value="Unassembled WGS sequence"/>
</dbReference>
<proteinExistence type="predicted"/>
<dbReference type="AlphaFoldDB" id="A0A1Q4I2L5"/>